<organism evidence="3 4">
    <name type="scientific">Candidatus Eubacterium faecale</name>
    <dbReference type="NCBI Taxonomy" id="2838568"/>
    <lineage>
        <taxon>Bacteria</taxon>
        <taxon>Bacillati</taxon>
        <taxon>Bacillota</taxon>
        <taxon>Clostridia</taxon>
        <taxon>Eubacteriales</taxon>
        <taxon>Eubacteriaceae</taxon>
        <taxon>Eubacterium</taxon>
    </lineage>
</organism>
<comment type="subunit">
    <text evidence="2">Monomer. Binds 30S ribosomal subunits, but not 50S ribosomal subunits or 70S ribosomes.</text>
</comment>
<dbReference type="InterPro" id="IPR023799">
    <property type="entry name" value="RbfA_dom_sf"/>
</dbReference>
<evidence type="ECO:0000313" key="3">
    <source>
        <dbReference type="EMBL" id="HJB75195.1"/>
    </source>
</evidence>
<dbReference type="Pfam" id="PF02033">
    <property type="entry name" value="RBFA"/>
    <property type="match status" value="1"/>
</dbReference>
<dbReference type="InterPro" id="IPR000238">
    <property type="entry name" value="RbfA"/>
</dbReference>
<evidence type="ECO:0000256" key="2">
    <source>
        <dbReference type="HAMAP-Rule" id="MF_00003"/>
    </source>
</evidence>
<gene>
    <name evidence="2 3" type="primary">rbfA</name>
    <name evidence="3" type="ORF">IAA37_05920</name>
</gene>
<accession>A0A9D2SA70</accession>
<proteinExistence type="inferred from homology"/>
<dbReference type="GO" id="GO:0030490">
    <property type="term" value="P:maturation of SSU-rRNA"/>
    <property type="evidence" value="ECO:0007669"/>
    <property type="project" value="UniProtKB-UniRule"/>
</dbReference>
<evidence type="ECO:0000256" key="1">
    <source>
        <dbReference type="ARBA" id="ARBA00022517"/>
    </source>
</evidence>
<name>A0A9D2SA70_9FIRM</name>
<sequence>MAGYRIDRISEDIRRELISLMRELKDPRVQGKLLTVVNVKVSNDLGYAKVYVSSMDGLDDAKEACKGLKSAAGFLRRELGNHLHLRKAPELTFTADDSIQKGMEIFEKLKDTSNEN</sequence>
<dbReference type="EMBL" id="DWXN01000010">
    <property type="protein sequence ID" value="HJB75195.1"/>
    <property type="molecule type" value="Genomic_DNA"/>
</dbReference>
<dbReference type="GO" id="GO:0005829">
    <property type="term" value="C:cytosol"/>
    <property type="evidence" value="ECO:0007669"/>
    <property type="project" value="TreeGrafter"/>
</dbReference>
<keyword evidence="1 2" id="KW-0690">Ribosome biogenesis</keyword>
<dbReference type="PROSITE" id="PS01319">
    <property type="entry name" value="RBFA"/>
    <property type="match status" value="1"/>
</dbReference>
<protein>
    <recommendedName>
        <fullName evidence="2">Ribosome-binding factor A</fullName>
    </recommendedName>
</protein>
<comment type="similarity">
    <text evidence="2">Belongs to the RbfA family.</text>
</comment>
<dbReference type="HAMAP" id="MF_00003">
    <property type="entry name" value="RbfA"/>
    <property type="match status" value="1"/>
</dbReference>
<reference evidence="3" key="2">
    <citation type="submission" date="2021-04" db="EMBL/GenBank/DDBJ databases">
        <authorList>
            <person name="Gilroy R."/>
        </authorList>
    </citation>
    <scope>NUCLEOTIDE SEQUENCE</scope>
    <source>
        <strain evidence="3">CHK188-16595</strain>
    </source>
</reference>
<dbReference type="InterPro" id="IPR020053">
    <property type="entry name" value="Ribosome-bd_factorA_CS"/>
</dbReference>
<comment type="caution">
    <text evidence="3">The sequence shown here is derived from an EMBL/GenBank/DDBJ whole genome shotgun (WGS) entry which is preliminary data.</text>
</comment>
<keyword evidence="2" id="KW-0963">Cytoplasm</keyword>
<dbReference type="PANTHER" id="PTHR33515">
    <property type="entry name" value="RIBOSOME-BINDING FACTOR A, CHLOROPLASTIC-RELATED"/>
    <property type="match status" value="1"/>
</dbReference>
<dbReference type="AlphaFoldDB" id="A0A9D2SA70"/>
<reference evidence="3" key="1">
    <citation type="journal article" date="2021" name="PeerJ">
        <title>Extensive microbial diversity within the chicken gut microbiome revealed by metagenomics and culture.</title>
        <authorList>
            <person name="Gilroy R."/>
            <person name="Ravi A."/>
            <person name="Getino M."/>
            <person name="Pursley I."/>
            <person name="Horton D.L."/>
            <person name="Alikhan N.F."/>
            <person name="Baker D."/>
            <person name="Gharbi K."/>
            <person name="Hall N."/>
            <person name="Watson M."/>
            <person name="Adriaenssens E.M."/>
            <person name="Foster-Nyarko E."/>
            <person name="Jarju S."/>
            <person name="Secka A."/>
            <person name="Antonio M."/>
            <person name="Oren A."/>
            <person name="Chaudhuri R.R."/>
            <person name="La Ragione R."/>
            <person name="Hildebrand F."/>
            <person name="Pallen M.J."/>
        </authorList>
    </citation>
    <scope>NUCLEOTIDE SEQUENCE</scope>
    <source>
        <strain evidence="3">CHK188-16595</strain>
    </source>
</reference>
<dbReference type="InterPro" id="IPR015946">
    <property type="entry name" value="KH_dom-like_a/b"/>
</dbReference>
<dbReference type="NCBIfam" id="TIGR00082">
    <property type="entry name" value="rbfA"/>
    <property type="match status" value="1"/>
</dbReference>
<dbReference type="SUPFAM" id="SSF89919">
    <property type="entry name" value="Ribosome-binding factor A, RbfA"/>
    <property type="match status" value="1"/>
</dbReference>
<dbReference type="GO" id="GO:0043024">
    <property type="term" value="F:ribosomal small subunit binding"/>
    <property type="evidence" value="ECO:0007669"/>
    <property type="project" value="TreeGrafter"/>
</dbReference>
<evidence type="ECO:0000313" key="4">
    <source>
        <dbReference type="Proteomes" id="UP000823877"/>
    </source>
</evidence>
<comment type="function">
    <text evidence="2">One of several proteins that assist in the late maturation steps of the functional core of the 30S ribosomal subunit. Associates with free 30S ribosomal subunits (but not with 30S subunits that are part of 70S ribosomes or polysomes). Required for efficient processing of 16S rRNA. May interact with the 5'-terminal helix region of 16S rRNA.</text>
</comment>
<comment type="subcellular location">
    <subcellularLocation>
        <location evidence="2">Cytoplasm</location>
    </subcellularLocation>
</comment>
<dbReference type="Gene3D" id="3.30.300.20">
    <property type="match status" value="1"/>
</dbReference>
<dbReference type="PANTHER" id="PTHR33515:SF1">
    <property type="entry name" value="RIBOSOME-BINDING FACTOR A, CHLOROPLASTIC-RELATED"/>
    <property type="match status" value="1"/>
</dbReference>
<dbReference type="Proteomes" id="UP000823877">
    <property type="component" value="Unassembled WGS sequence"/>
</dbReference>